<dbReference type="Gene3D" id="2.60.40.2630">
    <property type="match status" value="1"/>
</dbReference>
<protein>
    <recommendedName>
        <fullName evidence="3">Fimbrillin family protein</fullName>
    </recommendedName>
</protein>
<dbReference type="Pfam" id="PF13149">
    <property type="entry name" value="Mfa_like_1"/>
    <property type="match status" value="1"/>
</dbReference>
<accession>A0A1Y4IF77</accession>
<evidence type="ECO:0008006" key="3">
    <source>
        <dbReference type="Google" id="ProtNLM"/>
    </source>
</evidence>
<dbReference type="RefSeq" id="WP_087344590.1">
    <property type="nucleotide sequence ID" value="NZ_NFJX01000008.1"/>
</dbReference>
<dbReference type="PROSITE" id="PS51257">
    <property type="entry name" value="PROKAR_LIPOPROTEIN"/>
    <property type="match status" value="1"/>
</dbReference>
<gene>
    <name evidence="1" type="ORF">B5F32_11030</name>
</gene>
<evidence type="ECO:0000313" key="2">
    <source>
        <dbReference type="Proteomes" id="UP000195950"/>
    </source>
</evidence>
<dbReference type="AlphaFoldDB" id="A0A1Y4IF77"/>
<sequence length="315" mass="34219">MRLYRTSLFLCLAALLGGCQDTDVSEDWQRQVPIELRAVAPDLSAQTKAAEGFSFKTSVFCSTRKGDYAGLGEEIAGKWKEYEWSENTEVVSTKPEGMGDVTLTNKYYPRYGDNVYLVAVSPQKEDANKDGTLSYALTGKEDLMYAAEISGNRWEVSRLGSLTYVHLLTQLVFKAKKHEAGGLDVKVTKITVKNVPTTVSLPLATGEAAFSGTSEVDLTIADATVNSAETPTDLGCLYLPPLPKSDDAQITIETSIGTFSDVSITMSGTKPEGNFQAGVSHEIMLDIRDKALGISSVEVSEWKHTYVDGSLDLID</sequence>
<dbReference type="Proteomes" id="UP000195950">
    <property type="component" value="Unassembled WGS sequence"/>
</dbReference>
<proteinExistence type="predicted"/>
<dbReference type="EMBL" id="NFJX01000008">
    <property type="protein sequence ID" value="OUP18944.1"/>
    <property type="molecule type" value="Genomic_DNA"/>
</dbReference>
<comment type="caution">
    <text evidence="1">The sequence shown here is derived from an EMBL/GenBank/DDBJ whole genome shotgun (WGS) entry which is preliminary data.</text>
</comment>
<dbReference type="InterPro" id="IPR025049">
    <property type="entry name" value="Mfa-like_1"/>
</dbReference>
<reference evidence="2" key="1">
    <citation type="submission" date="2017-04" db="EMBL/GenBank/DDBJ databases">
        <title>Function of individual gut microbiota members based on whole genome sequencing of pure cultures obtained from chicken caecum.</title>
        <authorList>
            <person name="Medvecky M."/>
            <person name="Cejkova D."/>
            <person name="Polansky O."/>
            <person name="Karasova D."/>
            <person name="Kubasova T."/>
            <person name="Cizek A."/>
            <person name="Rychlik I."/>
        </authorList>
    </citation>
    <scope>NUCLEOTIDE SEQUENCE [LARGE SCALE GENOMIC DNA]</scope>
    <source>
        <strain evidence="2">An199</strain>
    </source>
</reference>
<dbReference type="CDD" id="cd13121">
    <property type="entry name" value="BF2867_like_C"/>
    <property type="match status" value="1"/>
</dbReference>
<organism evidence="1 2">
    <name type="scientific">Parabacteroides distasonis</name>
    <dbReference type="NCBI Taxonomy" id="823"/>
    <lineage>
        <taxon>Bacteria</taxon>
        <taxon>Pseudomonadati</taxon>
        <taxon>Bacteroidota</taxon>
        <taxon>Bacteroidia</taxon>
        <taxon>Bacteroidales</taxon>
        <taxon>Tannerellaceae</taxon>
        <taxon>Parabacteroides</taxon>
    </lineage>
</organism>
<evidence type="ECO:0000313" key="1">
    <source>
        <dbReference type="EMBL" id="OUP18944.1"/>
    </source>
</evidence>
<name>A0A1Y4IF77_PARDI</name>